<dbReference type="Pfam" id="PF01436">
    <property type="entry name" value="NHL"/>
    <property type="match status" value="1"/>
</dbReference>
<name>Q2Z0D7_9BACT</name>
<accession>Q2Z0D7</accession>
<evidence type="ECO:0000256" key="2">
    <source>
        <dbReference type="PROSITE-ProRule" id="PRU00504"/>
    </source>
</evidence>
<dbReference type="PROSITE" id="PS51125">
    <property type="entry name" value="NHL"/>
    <property type="match status" value="1"/>
</dbReference>
<sequence>MRRSKCPSDARLPLSCRQAPGDPALTETLAMWTYRRRASHRRALTLLHAAVVVLVSVAACPGPAKEPAVPRPVRPSKQARVITGFAVTGELPGTQALRMRAPEAVAVDHRGDVVIADTGNHRVLVVGRDGELVDEFGGYGWDADRLDTPGDVCVYRGFYTYVLDEGNRRVVRYDVDGDYVDVVVAEGDAGSPVAIAVGTSGGLLLVDADTQSVLSYSQFDERLTPFGRFGLDAGGLVSPVAVAVGPSREVAVADPGRSSVEVYDEFGASLYALSSPDTLAPSDIAFDSFGNVLVVDERHNRLLAFPAGGGPSTASLAGEAGFRPTAVATGVMGELVVLDGGAGRIQVIETVYGADARR</sequence>
<dbReference type="InterPro" id="IPR001258">
    <property type="entry name" value="NHL_repeat"/>
</dbReference>
<protein>
    <recommendedName>
        <fullName evidence="4">6-bladed beta-propeller</fullName>
    </recommendedName>
</protein>
<dbReference type="EMBL" id="AJ937760">
    <property type="protein sequence ID" value="CAI78463.1"/>
    <property type="molecule type" value="Genomic_DNA"/>
</dbReference>
<dbReference type="AlphaFoldDB" id="Q2Z0D7"/>
<evidence type="ECO:0008006" key="4">
    <source>
        <dbReference type="Google" id="ProtNLM"/>
    </source>
</evidence>
<dbReference type="GO" id="GO:0008270">
    <property type="term" value="F:zinc ion binding"/>
    <property type="evidence" value="ECO:0007669"/>
    <property type="project" value="UniProtKB-KW"/>
</dbReference>
<dbReference type="CDD" id="cd05819">
    <property type="entry name" value="NHL"/>
    <property type="match status" value="1"/>
</dbReference>
<evidence type="ECO:0000313" key="3">
    <source>
        <dbReference type="EMBL" id="CAI78463.1"/>
    </source>
</evidence>
<dbReference type="SUPFAM" id="SSF101898">
    <property type="entry name" value="NHL repeat"/>
    <property type="match status" value="1"/>
</dbReference>
<dbReference type="InterPro" id="IPR011042">
    <property type="entry name" value="6-blade_b-propeller_TolB-like"/>
</dbReference>
<dbReference type="PANTHER" id="PTHR24104:SF25">
    <property type="entry name" value="PROTEIN LIN-41"/>
    <property type="match status" value="1"/>
</dbReference>
<dbReference type="InterPro" id="IPR050952">
    <property type="entry name" value="TRIM-NHL_E3_ligases"/>
</dbReference>
<organism evidence="3">
    <name type="scientific">uncultured Latescibacterota bacterium</name>
    <dbReference type="NCBI Taxonomy" id="199737"/>
    <lineage>
        <taxon>Bacteria</taxon>
        <taxon>Pseudomonadati</taxon>
        <taxon>Candidatus Latescibacterota</taxon>
        <taxon>environmental samples</taxon>
    </lineage>
</organism>
<dbReference type="PANTHER" id="PTHR24104">
    <property type="entry name" value="E3 UBIQUITIN-PROTEIN LIGASE NHLRC1-RELATED"/>
    <property type="match status" value="1"/>
</dbReference>
<reference evidence="3" key="1">
    <citation type="journal article" date="2005" name="Environ. Microbiol.">
        <title>Lateral gene transfer and phylogenetic assignment of environmental fosmid clones.</title>
        <authorList>
            <person name="Nesbo C.L."/>
            <person name="Boucher Y."/>
            <person name="Dlutek M."/>
            <person name="Doolittle F.W."/>
        </authorList>
    </citation>
    <scope>NUCLEOTIDE SEQUENCE</scope>
</reference>
<evidence type="ECO:0000256" key="1">
    <source>
        <dbReference type="ARBA" id="ARBA00022737"/>
    </source>
</evidence>
<feature type="repeat" description="NHL" evidence="2">
    <location>
        <begin position="102"/>
        <end position="129"/>
    </location>
</feature>
<dbReference type="Gene3D" id="2.120.10.30">
    <property type="entry name" value="TolB, C-terminal domain"/>
    <property type="match status" value="1"/>
</dbReference>
<keyword evidence="1" id="KW-0677">Repeat</keyword>
<proteinExistence type="predicted"/>